<evidence type="ECO:0000256" key="4">
    <source>
        <dbReference type="ARBA" id="ARBA00023136"/>
    </source>
</evidence>
<dbReference type="Proteomes" id="UP000295511">
    <property type="component" value="Unassembled WGS sequence"/>
</dbReference>
<name>A0A4R5KVD2_9MICC</name>
<dbReference type="EMBL" id="SMRU01000005">
    <property type="protein sequence ID" value="TDF99108.1"/>
    <property type="molecule type" value="Genomic_DNA"/>
</dbReference>
<dbReference type="OrthoDB" id="9787548at2"/>
<keyword evidence="4 5" id="KW-0472">Membrane</keyword>
<keyword evidence="3 5" id="KW-1133">Transmembrane helix</keyword>
<keyword evidence="2 5" id="KW-0812">Transmembrane</keyword>
<keyword evidence="7" id="KW-1185">Reference proteome</keyword>
<proteinExistence type="predicted"/>
<gene>
    <name evidence="6" type="ORF">E1809_05940</name>
</gene>
<evidence type="ECO:0000256" key="2">
    <source>
        <dbReference type="ARBA" id="ARBA00022692"/>
    </source>
</evidence>
<dbReference type="RefSeq" id="WP_133203294.1">
    <property type="nucleotide sequence ID" value="NZ_SMRU01000005.1"/>
</dbReference>
<protein>
    <recommendedName>
        <fullName evidence="8">Natural resistance-associated macrophage protein</fullName>
    </recommendedName>
</protein>
<dbReference type="GO" id="GO:0016020">
    <property type="term" value="C:membrane"/>
    <property type="evidence" value="ECO:0007669"/>
    <property type="project" value="UniProtKB-SubCell"/>
</dbReference>
<evidence type="ECO:0000313" key="6">
    <source>
        <dbReference type="EMBL" id="TDF99108.1"/>
    </source>
</evidence>
<accession>A0A4R5KVD2</accession>
<evidence type="ECO:0000256" key="1">
    <source>
        <dbReference type="ARBA" id="ARBA00004141"/>
    </source>
</evidence>
<feature type="transmembrane region" description="Helical" evidence="5">
    <location>
        <begin position="60"/>
        <end position="80"/>
    </location>
</feature>
<evidence type="ECO:0000256" key="3">
    <source>
        <dbReference type="ARBA" id="ARBA00022989"/>
    </source>
</evidence>
<evidence type="ECO:0000256" key="5">
    <source>
        <dbReference type="SAM" id="Phobius"/>
    </source>
</evidence>
<dbReference type="InterPro" id="IPR001046">
    <property type="entry name" value="NRAMP_fam"/>
</dbReference>
<sequence length="84" mass="8732">MGTIGGVIVSFFTTDPIGLLILSAVINGIAAAPFLIVIMLIARDKDIMGKYRNGKLASTIGWFTTAVMMVAGVIGIWTTVTGTG</sequence>
<comment type="subcellular location">
    <subcellularLocation>
        <location evidence="1">Membrane</location>
        <topology evidence="1">Multi-pass membrane protein</topology>
    </subcellularLocation>
</comment>
<comment type="caution">
    <text evidence="6">The sequence shown here is derived from an EMBL/GenBank/DDBJ whole genome shotgun (WGS) entry which is preliminary data.</text>
</comment>
<evidence type="ECO:0000313" key="7">
    <source>
        <dbReference type="Proteomes" id="UP000295511"/>
    </source>
</evidence>
<evidence type="ECO:0008006" key="8">
    <source>
        <dbReference type="Google" id="ProtNLM"/>
    </source>
</evidence>
<dbReference type="AlphaFoldDB" id="A0A4R5KVD2"/>
<organism evidence="6 7">
    <name type="scientific">Arthrobacter terricola</name>
    <dbReference type="NCBI Taxonomy" id="2547396"/>
    <lineage>
        <taxon>Bacteria</taxon>
        <taxon>Bacillati</taxon>
        <taxon>Actinomycetota</taxon>
        <taxon>Actinomycetes</taxon>
        <taxon>Micrococcales</taxon>
        <taxon>Micrococcaceae</taxon>
        <taxon>Arthrobacter</taxon>
    </lineage>
</organism>
<dbReference type="Pfam" id="PF01566">
    <property type="entry name" value="Nramp"/>
    <property type="match status" value="1"/>
</dbReference>
<reference evidence="6 7" key="1">
    <citation type="submission" date="2019-03" db="EMBL/GenBank/DDBJ databases">
        <title>Whole genome sequence of Arthrobacter sp JH1-1.</title>
        <authorList>
            <person name="Trinh H.N."/>
        </authorList>
    </citation>
    <scope>NUCLEOTIDE SEQUENCE [LARGE SCALE GENOMIC DNA]</scope>
    <source>
        <strain evidence="6 7">JH1-1</strain>
    </source>
</reference>
<dbReference type="GO" id="GO:0046873">
    <property type="term" value="F:metal ion transmembrane transporter activity"/>
    <property type="evidence" value="ECO:0007669"/>
    <property type="project" value="InterPro"/>
</dbReference>
<feature type="transmembrane region" description="Helical" evidence="5">
    <location>
        <begin position="17"/>
        <end position="40"/>
    </location>
</feature>